<dbReference type="Gene3D" id="3.20.20.10">
    <property type="entry name" value="Alanine racemase"/>
    <property type="match status" value="1"/>
</dbReference>
<name>A0A7W6GRH4_9RHOB</name>
<evidence type="ECO:0000313" key="4">
    <source>
        <dbReference type="EMBL" id="MBB3984707.1"/>
    </source>
</evidence>
<dbReference type="EMBL" id="JACIEJ010000002">
    <property type="protein sequence ID" value="MBB3984707.1"/>
    <property type="molecule type" value="Genomic_DNA"/>
</dbReference>
<organism evidence="4 5">
    <name type="scientific">Sagittula marina</name>
    <dbReference type="NCBI Taxonomy" id="943940"/>
    <lineage>
        <taxon>Bacteria</taxon>
        <taxon>Pseudomonadati</taxon>
        <taxon>Pseudomonadota</taxon>
        <taxon>Alphaproteobacteria</taxon>
        <taxon>Rhodobacterales</taxon>
        <taxon>Roseobacteraceae</taxon>
        <taxon>Sagittula</taxon>
    </lineage>
</organism>
<comment type="caution">
    <text evidence="4">The sequence shown here is derived from an EMBL/GenBank/DDBJ whole genome shotgun (WGS) entry which is preliminary data.</text>
</comment>
<dbReference type="InterPro" id="IPR029066">
    <property type="entry name" value="PLP-binding_barrel"/>
</dbReference>
<proteinExistence type="predicted"/>
<evidence type="ECO:0000256" key="2">
    <source>
        <dbReference type="ARBA" id="ARBA00022898"/>
    </source>
</evidence>
<dbReference type="PANTHER" id="PTHR43727:SF2">
    <property type="entry name" value="GROUP IV DECARBOXYLASE"/>
    <property type="match status" value="1"/>
</dbReference>
<gene>
    <name evidence="4" type="ORF">GGQ68_001023</name>
</gene>
<dbReference type="Proteomes" id="UP000541426">
    <property type="component" value="Unassembled WGS sequence"/>
</dbReference>
<evidence type="ECO:0000313" key="5">
    <source>
        <dbReference type="Proteomes" id="UP000541426"/>
    </source>
</evidence>
<keyword evidence="4" id="KW-0456">Lyase</keyword>
<evidence type="ECO:0000256" key="1">
    <source>
        <dbReference type="ARBA" id="ARBA00001933"/>
    </source>
</evidence>
<dbReference type="EC" id="4.1.1.20" evidence="4"/>
<dbReference type="AlphaFoldDB" id="A0A7W6GRH4"/>
<accession>A0A7W6GRH4</accession>
<feature type="domain" description="Orn/DAP/Arg decarboxylase 2 N-terminal" evidence="3">
    <location>
        <begin position="32"/>
        <end position="263"/>
    </location>
</feature>
<dbReference type="GO" id="GO:0009089">
    <property type="term" value="P:lysine biosynthetic process via diaminopimelate"/>
    <property type="evidence" value="ECO:0007669"/>
    <property type="project" value="TreeGrafter"/>
</dbReference>
<dbReference type="Pfam" id="PF02784">
    <property type="entry name" value="Orn_Arg_deC_N"/>
    <property type="match status" value="1"/>
</dbReference>
<reference evidence="4 5" key="1">
    <citation type="submission" date="2020-08" db="EMBL/GenBank/DDBJ databases">
        <title>Genomic Encyclopedia of Type Strains, Phase IV (KMG-IV): sequencing the most valuable type-strain genomes for metagenomic binning, comparative biology and taxonomic classification.</title>
        <authorList>
            <person name="Goeker M."/>
        </authorList>
    </citation>
    <scope>NUCLEOTIDE SEQUENCE [LARGE SCALE GENOMIC DNA]</scope>
    <source>
        <strain evidence="4 5">DSM 102235</strain>
    </source>
</reference>
<protein>
    <submittedName>
        <fullName evidence="4">Diaminopimelate decarboxylase</fullName>
        <ecNumber evidence="4">4.1.1.20</ecNumber>
    </submittedName>
</protein>
<dbReference type="InterPro" id="IPR009006">
    <property type="entry name" value="Ala_racemase/Decarboxylase_C"/>
</dbReference>
<dbReference type="GO" id="GO:0008836">
    <property type="term" value="F:diaminopimelate decarboxylase activity"/>
    <property type="evidence" value="ECO:0007669"/>
    <property type="project" value="UniProtKB-EC"/>
</dbReference>
<comment type="cofactor">
    <cofactor evidence="1">
        <name>pyridoxal 5'-phosphate</name>
        <dbReference type="ChEBI" id="CHEBI:597326"/>
    </cofactor>
</comment>
<keyword evidence="2" id="KW-0663">Pyridoxal phosphate</keyword>
<dbReference type="SUPFAM" id="SSF51419">
    <property type="entry name" value="PLP-binding barrel"/>
    <property type="match status" value="1"/>
</dbReference>
<dbReference type="RefSeq" id="WP_183963546.1">
    <property type="nucleotide sequence ID" value="NZ_BAABBZ010000014.1"/>
</dbReference>
<dbReference type="SUPFAM" id="SSF50621">
    <property type="entry name" value="Alanine racemase C-terminal domain-like"/>
    <property type="match status" value="1"/>
</dbReference>
<dbReference type="InterPro" id="IPR022644">
    <property type="entry name" value="De-COase2_N"/>
</dbReference>
<sequence>MLDQTRQAATDWAAALTPADIQTPAFVYNADAVNARITALKAALGTDVIISFKASNQLDLLLRLEPDNYDGIEIASRGELHMIAGKTGPNVFINTPALNDPLVRAGISAGATFIVDTPEHLDMIARLKGKREINPVTLRLSNKIIAKICPDAPTLRDDQFGMDLDQARAAIEKARGLGLKINGLHLYAGPHTFRKAARFVVAAMTHAVREIEDALGHDLEVLNLGGGLEENWPELGHDFDSYRALLTELPGRCRLIHEFGRAIFADCGVFAVRVQQVKTVMGQPYAICDGGMAQAFLLAQTENMMRRYRVPRVLNRDVAPLPDGASTIICGSTCSRDDVIGKVAGAVEAGDVLIFDNCGAYTRTYSMNNFLQLGGADTYVV</sequence>
<keyword evidence="5" id="KW-1185">Reference proteome</keyword>
<dbReference type="Gene3D" id="2.40.37.10">
    <property type="entry name" value="Lyase, Ornithine Decarboxylase, Chain A, domain 1"/>
    <property type="match status" value="1"/>
</dbReference>
<dbReference type="PANTHER" id="PTHR43727">
    <property type="entry name" value="DIAMINOPIMELATE DECARBOXYLASE"/>
    <property type="match status" value="1"/>
</dbReference>
<evidence type="ECO:0000259" key="3">
    <source>
        <dbReference type="Pfam" id="PF02784"/>
    </source>
</evidence>